<evidence type="ECO:0000313" key="15">
    <source>
        <dbReference type="EMBL" id="CAD5207814.1"/>
    </source>
</evidence>
<dbReference type="PRINTS" id="PR00080">
    <property type="entry name" value="SDRFAMILY"/>
</dbReference>
<dbReference type="PRINTS" id="PR00081">
    <property type="entry name" value="GDHRDH"/>
</dbReference>
<dbReference type="PROSITE" id="PS00061">
    <property type="entry name" value="ADH_SHORT"/>
    <property type="match status" value="1"/>
</dbReference>
<comment type="function">
    <text evidence="9">Catalyzes the reduction of all-trans-retinal to all-trans-retinol in the presence of NADPH.</text>
</comment>
<evidence type="ECO:0000256" key="12">
    <source>
        <dbReference type="RuleBase" id="RU000363"/>
    </source>
</evidence>
<dbReference type="EMBL" id="CAJFCV020000001">
    <property type="protein sequence ID" value="CAG9079325.1"/>
    <property type="molecule type" value="Genomic_DNA"/>
</dbReference>
<gene>
    <name evidence="15" type="ORF">BXYJ_LOCUS113</name>
</gene>
<dbReference type="GO" id="GO:0016020">
    <property type="term" value="C:membrane"/>
    <property type="evidence" value="ECO:0007669"/>
    <property type="project" value="UniProtKB-SubCell"/>
</dbReference>
<dbReference type="GO" id="GO:0052650">
    <property type="term" value="F:all-trans-retinol dehydrogenase (NADP+) activity"/>
    <property type="evidence" value="ECO:0007669"/>
    <property type="project" value="UniProtKB-ARBA"/>
</dbReference>
<reference evidence="15" key="1">
    <citation type="submission" date="2020-09" db="EMBL/GenBank/DDBJ databases">
        <authorList>
            <person name="Kikuchi T."/>
        </authorList>
    </citation>
    <scope>NUCLEOTIDE SEQUENCE</scope>
    <source>
        <strain evidence="15">Ka4C1</strain>
    </source>
</reference>
<dbReference type="EMBL" id="CAJFDI010000001">
    <property type="protein sequence ID" value="CAD5207814.1"/>
    <property type="molecule type" value="Genomic_DNA"/>
</dbReference>
<comment type="similarity">
    <text evidence="2 12">Belongs to the short-chain dehydrogenases/reductases (SDR) family.</text>
</comment>
<evidence type="ECO:0000256" key="10">
    <source>
        <dbReference type="ARBA" id="ARBA00068717"/>
    </source>
</evidence>
<evidence type="ECO:0000256" key="6">
    <source>
        <dbReference type="ARBA" id="ARBA00023002"/>
    </source>
</evidence>
<keyword evidence="3 13" id="KW-0812">Transmembrane</keyword>
<dbReference type="InterPro" id="IPR002347">
    <property type="entry name" value="SDR_fam"/>
</dbReference>
<keyword evidence="8 13" id="KW-0472">Membrane</keyword>
<evidence type="ECO:0000259" key="14">
    <source>
        <dbReference type="SMART" id="SM00822"/>
    </source>
</evidence>
<organism evidence="15 16">
    <name type="scientific">Bursaphelenchus xylophilus</name>
    <name type="common">Pinewood nematode worm</name>
    <name type="synonym">Aphelenchoides xylophilus</name>
    <dbReference type="NCBI Taxonomy" id="6326"/>
    <lineage>
        <taxon>Eukaryota</taxon>
        <taxon>Metazoa</taxon>
        <taxon>Ecdysozoa</taxon>
        <taxon>Nematoda</taxon>
        <taxon>Chromadorea</taxon>
        <taxon>Rhabditida</taxon>
        <taxon>Tylenchina</taxon>
        <taxon>Tylenchomorpha</taxon>
        <taxon>Aphelenchoidea</taxon>
        <taxon>Aphelenchoididae</taxon>
        <taxon>Bursaphelenchus</taxon>
    </lineage>
</organism>
<protein>
    <recommendedName>
        <fullName evidence="10">Short-chain dehydrogenase/reductase 3</fullName>
    </recommendedName>
    <alternativeName>
        <fullName evidence="11">Retinal short-chain dehydrogenase/reductase 1</fullName>
    </alternativeName>
</protein>
<feature type="domain" description="Ketoreductase" evidence="14">
    <location>
        <begin position="51"/>
        <end position="242"/>
    </location>
</feature>
<dbReference type="GO" id="GO:0005811">
    <property type="term" value="C:lipid droplet"/>
    <property type="evidence" value="ECO:0007669"/>
    <property type="project" value="TreeGrafter"/>
</dbReference>
<evidence type="ECO:0000256" key="3">
    <source>
        <dbReference type="ARBA" id="ARBA00022692"/>
    </source>
</evidence>
<comment type="caution">
    <text evidence="15">The sequence shown here is derived from an EMBL/GenBank/DDBJ whole genome shotgun (WGS) entry which is preliminary data.</text>
</comment>
<keyword evidence="16" id="KW-1185">Reference proteome</keyword>
<sequence length="315" mass="34400">MADFVDQALFILTEVANILLFVGRILVLTVIGSVKALLPVGVLPRKSVRDKNVLITGAGSGMGRELAVRFGNLGARIVLWDVNASGNAETKKILEKNGVKAFDYTVNLCNVDEINETAKKVLNEVGDVDIVINCAGIVTGKRFLDCPDAAIKRTIDVNTNAVMFVTKAFLPRMLSRNVGHIVTLASIAGHLGVVGLVDYCASKYGAVGFMEALHRELYALRADVKTTTIGPYFVNTGMFDGVRESKIPFLLPFLETDYVVDRIVDATLTDTVTVLIPKILYFIKALGAIFPQSVTDYIMDELDVDKFMDTFKGRN</sequence>
<evidence type="ECO:0000256" key="11">
    <source>
        <dbReference type="ARBA" id="ARBA00082544"/>
    </source>
</evidence>
<dbReference type="Proteomes" id="UP000582659">
    <property type="component" value="Unassembled WGS sequence"/>
</dbReference>
<dbReference type="Gene3D" id="3.40.50.720">
    <property type="entry name" value="NAD(P)-binding Rossmann-like Domain"/>
    <property type="match status" value="1"/>
</dbReference>
<evidence type="ECO:0000256" key="1">
    <source>
        <dbReference type="ARBA" id="ARBA00004141"/>
    </source>
</evidence>
<dbReference type="Pfam" id="PF00106">
    <property type="entry name" value="adh_short"/>
    <property type="match status" value="1"/>
</dbReference>
<evidence type="ECO:0000256" key="4">
    <source>
        <dbReference type="ARBA" id="ARBA00022857"/>
    </source>
</evidence>
<dbReference type="AlphaFoldDB" id="A0A7I8XI96"/>
<evidence type="ECO:0000256" key="13">
    <source>
        <dbReference type="SAM" id="Phobius"/>
    </source>
</evidence>
<proteinExistence type="inferred from homology"/>
<feature type="transmembrane region" description="Helical" evidence="13">
    <location>
        <begin position="18"/>
        <end position="43"/>
    </location>
</feature>
<evidence type="ECO:0000256" key="9">
    <source>
        <dbReference type="ARBA" id="ARBA00059620"/>
    </source>
</evidence>
<comment type="subcellular location">
    <subcellularLocation>
        <location evidence="1">Membrane</location>
        <topology evidence="1">Multi-pass membrane protein</topology>
    </subcellularLocation>
</comment>
<keyword evidence="6" id="KW-0560">Oxidoreductase</keyword>
<dbReference type="SMR" id="A0A7I8XI96"/>
<accession>A0A7I8XI96</accession>
<evidence type="ECO:0000256" key="5">
    <source>
        <dbReference type="ARBA" id="ARBA00022989"/>
    </source>
</evidence>
<keyword evidence="7" id="KW-0443">Lipid metabolism</keyword>
<dbReference type="CDD" id="cd05339">
    <property type="entry name" value="17beta-HSDXI-like_SDR_c"/>
    <property type="match status" value="1"/>
</dbReference>
<dbReference type="InterPro" id="IPR057326">
    <property type="entry name" value="KR_dom"/>
</dbReference>
<name>A0A7I8XI96_BURXY</name>
<dbReference type="PANTHER" id="PTHR24322:SF742">
    <property type="entry name" value="PROTEIN DHS-3"/>
    <property type="match status" value="1"/>
</dbReference>
<dbReference type="PANTHER" id="PTHR24322">
    <property type="entry name" value="PKSB"/>
    <property type="match status" value="1"/>
</dbReference>
<evidence type="ECO:0000256" key="2">
    <source>
        <dbReference type="ARBA" id="ARBA00006484"/>
    </source>
</evidence>
<dbReference type="FunFam" id="3.40.50.720:FF:000131">
    <property type="entry name" value="Short-chain dehydrogenase/reductase 3"/>
    <property type="match status" value="1"/>
</dbReference>
<evidence type="ECO:0000313" key="16">
    <source>
        <dbReference type="Proteomes" id="UP000659654"/>
    </source>
</evidence>
<evidence type="ECO:0000256" key="7">
    <source>
        <dbReference type="ARBA" id="ARBA00023098"/>
    </source>
</evidence>
<dbReference type="SUPFAM" id="SSF51735">
    <property type="entry name" value="NAD(P)-binding Rossmann-fold domains"/>
    <property type="match status" value="1"/>
</dbReference>
<dbReference type="Proteomes" id="UP000659654">
    <property type="component" value="Unassembled WGS sequence"/>
</dbReference>
<evidence type="ECO:0000256" key="8">
    <source>
        <dbReference type="ARBA" id="ARBA00023136"/>
    </source>
</evidence>
<keyword evidence="5 13" id="KW-1133">Transmembrane helix</keyword>
<dbReference type="SMART" id="SM00822">
    <property type="entry name" value="PKS_KR"/>
    <property type="match status" value="1"/>
</dbReference>
<keyword evidence="4" id="KW-0521">NADP</keyword>
<dbReference type="InterPro" id="IPR036291">
    <property type="entry name" value="NAD(P)-bd_dom_sf"/>
</dbReference>
<dbReference type="OrthoDB" id="10253736at2759"/>
<dbReference type="InterPro" id="IPR020904">
    <property type="entry name" value="Sc_DH/Rdtase_CS"/>
</dbReference>